<dbReference type="GO" id="GO:1990817">
    <property type="term" value="F:poly(A) RNA polymerase activity"/>
    <property type="evidence" value="ECO:0007669"/>
    <property type="project" value="UniProtKB-EC"/>
</dbReference>
<evidence type="ECO:0000256" key="10">
    <source>
        <dbReference type="SAM" id="Phobius"/>
    </source>
</evidence>
<dbReference type="GO" id="GO:0005634">
    <property type="term" value="C:nucleus"/>
    <property type="evidence" value="ECO:0007669"/>
    <property type="project" value="UniProtKB-SubCell"/>
</dbReference>
<sequence length="89" mass="10540">MSYRTKFSLINPESEEMFTNLLRVVKQWAKARHIYSNIFGYLSGTILLIMSAKICLLYPNGNLLFLLRKFFLIYSIWFVYLNKFSTIKG</sequence>
<feature type="domain" description="Poly(A) polymerase central" evidence="11">
    <location>
        <begin position="18"/>
        <end position="77"/>
    </location>
</feature>
<evidence type="ECO:0000256" key="3">
    <source>
        <dbReference type="ARBA" id="ARBA00012388"/>
    </source>
</evidence>
<evidence type="ECO:0000313" key="13">
    <source>
        <dbReference type="Proteomes" id="UP000580250"/>
    </source>
</evidence>
<dbReference type="GO" id="GO:0005524">
    <property type="term" value="F:ATP binding"/>
    <property type="evidence" value="ECO:0007669"/>
    <property type="project" value="UniProtKB-KW"/>
</dbReference>
<dbReference type="InterPro" id="IPR007012">
    <property type="entry name" value="PolA_pol_cen_dom"/>
</dbReference>
<comment type="similarity">
    <text evidence="2">Belongs to the poly(A) polymerase family.</text>
</comment>
<keyword evidence="8" id="KW-0539">Nucleus</keyword>
<dbReference type="EC" id="2.7.7.19" evidence="3"/>
<keyword evidence="7" id="KW-0067">ATP-binding</keyword>
<comment type="catalytic activity">
    <reaction evidence="9">
        <text>RNA(n) + ATP = RNA(n)-3'-adenine ribonucleotide + diphosphate</text>
        <dbReference type="Rhea" id="RHEA:11332"/>
        <dbReference type="Rhea" id="RHEA-COMP:14527"/>
        <dbReference type="Rhea" id="RHEA-COMP:17347"/>
        <dbReference type="ChEBI" id="CHEBI:30616"/>
        <dbReference type="ChEBI" id="CHEBI:33019"/>
        <dbReference type="ChEBI" id="CHEBI:140395"/>
        <dbReference type="ChEBI" id="CHEBI:173115"/>
        <dbReference type="EC" id="2.7.7.19"/>
    </reaction>
</comment>
<evidence type="ECO:0000256" key="7">
    <source>
        <dbReference type="ARBA" id="ARBA00022840"/>
    </source>
</evidence>
<keyword evidence="6" id="KW-0547">Nucleotide-binding</keyword>
<keyword evidence="5" id="KW-0808">Transferase</keyword>
<evidence type="ECO:0000256" key="6">
    <source>
        <dbReference type="ARBA" id="ARBA00022741"/>
    </source>
</evidence>
<keyword evidence="4" id="KW-0507">mRNA processing</keyword>
<dbReference type="Gene3D" id="1.10.1410.10">
    <property type="match status" value="1"/>
</dbReference>
<accession>A0A6V7WYK0</accession>
<gene>
    <name evidence="12" type="ORF">MENT_LOCUS44975</name>
</gene>
<dbReference type="PANTHER" id="PTHR10682">
    <property type="entry name" value="POLY A POLYMERASE"/>
    <property type="match status" value="1"/>
</dbReference>
<evidence type="ECO:0000256" key="5">
    <source>
        <dbReference type="ARBA" id="ARBA00022679"/>
    </source>
</evidence>
<evidence type="ECO:0000256" key="8">
    <source>
        <dbReference type="ARBA" id="ARBA00023242"/>
    </source>
</evidence>
<keyword evidence="10" id="KW-0472">Membrane</keyword>
<evidence type="ECO:0000313" key="12">
    <source>
        <dbReference type="EMBL" id="CAD2192104.1"/>
    </source>
</evidence>
<organism evidence="12 13">
    <name type="scientific">Meloidogyne enterolobii</name>
    <name type="common">Root-knot nematode worm</name>
    <name type="synonym">Meloidogyne mayaguensis</name>
    <dbReference type="NCBI Taxonomy" id="390850"/>
    <lineage>
        <taxon>Eukaryota</taxon>
        <taxon>Metazoa</taxon>
        <taxon>Ecdysozoa</taxon>
        <taxon>Nematoda</taxon>
        <taxon>Chromadorea</taxon>
        <taxon>Rhabditida</taxon>
        <taxon>Tylenchina</taxon>
        <taxon>Tylenchomorpha</taxon>
        <taxon>Tylenchoidea</taxon>
        <taxon>Meloidogynidae</taxon>
        <taxon>Meloidogyninae</taxon>
        <taxon>Meloidogyne</taxon>
    </lineage>
</organism>
<comment type="caution">
    <text evidence="12">The sequence shown here is derived from an EMBL/GenBank/DDBJ whole genome shotgun (WGS) entry which is preliminary data.</text>
</comment>
<evidence type="ECO:0000256" key="9">
    <source>
        <dbReference type="ARBA" id="ARBA00048830"/>
    </source>
</evidence>
<feature type="transmembrane region" description="Helical" evidence="10">
    <location>
        <begin position="38"/>
        <end position="59"/>
    </location>
</feature>
<dbReference type="OrthoDB" id="5901603at2759"/>
<dbReference type="Proteomes" id="UP000580250">
    <property type="component" value="Unassembled WGS sequence"/>
</dbReference>
<dbReference type="SUPFAM" id="SSF81631">
    <property type="entry name" value="PAP/OAS1 substrate-binding domain"/>
    <property type="match status" value="1"/>
</dbReference>
<name>A0A6V7WYK0_MELEN</name>
<dbReference type="AlphaFoldDB" id="A0A6V7WYK0"/>
<evidence type="ECO:0000256" key="1">
    <source>
        <dbReference type="ARBA" id="ARBA00004123"/>
    </source>
</evidence>
<evidence type="ECO:0000256" key="4">
    <source>
        <dbReference type="ARBA" id="ARBA00022664"/>
    </source>
</evidence>
<feature type="transmembrane region" description="Helical" evidence="10">
    <location>
        <begin position="65"/>
        <end position="81"/>
    </location>
</feature>
<proteinExistence type="inferred from homology"/>
<dbReference type="GO" id="GO:0006397">
    <property type="term" value="P:mRNA processing"/>
    <property type="evidence" value="ECO:0007669"/>
    <property type="project" value="UniProtKB-KW"/>
</dbReference>
<keyword evidence="10" id="KW-0812">Transmembrane</keyword>
<evidence type="ECO:0000256" key="2">
    <source>
        <dbReference type="ARBA" id="ARBA00010912"/>
    </source>
</evidence>
<comment type="subcellular location">
    <subcellularLocation>
        <location evidence="1">Nucleus</location>
    </subcellularLocation>
</comment>
<keyword evidence="10" id="KW-1133">Transmembrane helix</keyword>
<evidence type="ECO:0000259" key="11">
    <source>
        <dbReference type="Pfam" id="PF04928"/>
    </source>
</evidence>
<dbReference type="EMBL" id="CAJEWN010000922">
    <property type="protein sequence ID" value="CAD2192104.1"/>
    <property type="molecule type" value="Genomic_DNA"/>
</dbReference>
<protein>
    <recommendedName>
        <fullName evidence="3">polynucleotide adenylyltransferase</fullName>
        <ecNumber evidence="3">2.7.7.19</ecNumber>
    </recommendedName>
</protein>
<dbReference type="PANTHER" id="PTHR10682:SF10">
    <property type="entry name" value="POLYNUCLEOTIDE ADENYLYLTRANSFERASE"/>
    <property type="match status" value="1"/>
</dbReference>
<reference evidence="12 13" key="1">
    <citation type="submission" date="2020-08" db="EMBL/GenBank/DDBJ databases">
        <authorList>
            <person name="Koutsovoulos G."/>
            <person name="Danchin GJ E."/>
        </authorList>
    </citation>
    <scope>NUCLEOTIDE SEQUENCE [LARGE SCALE GENOMIC DNA]</scope>
</reference>
<dbReference type="Pfam" id="PF04928">
    <property type="entry name" value="PAP_central"/>
    <property type="match status" value="1"/>
</dbReference>